<feature type="transmembrane region" description="Helical" evidence="1">
    <location>
        <begin position="63"/>
        <end position="84"/>
    </location>
</feature>
<evidence type="ECO:0000313" key="2">
    <source>
        <dbReference type="EMBL" id="TQR12943.1"/>
    </source>
</evidence>
<evidence type="ECO:0000313" key="3">
    <source>
        <dbReference type="Proteomes" id="UP000318937"/>
    </source>
</evidence>
<reference evidence="2 3" key="1">
    <citation type="submission" date="2019-05" db="EMBL/GenBank/DDBJ databases">
        <title>Psychrobacillus vulpis sp. nov., a new species isolated from feces of a red fox that inhabits in The Tablas de Daimiel Natural Park, Albacete, Spain.</title>
        <authorList>
            <person name="Rodriguez M."/>
            <person name="Reina J.C."/>
            <person name="Bejar V."/>
            <person name="Llamas I."/>
        </authorList>
    </citation>
    <scope>NUCLEOTIDE SEQUENCE [LARGE SCALE GENOMIC DNA]</scope>
    <source>
        <strain evidence="2 3">NHI-2</strain>
    </source>
</reference>
<keyword evidence="3" id="KW-1185">Reference proteome</keyword>
<sequence length="94" mass="10728">MSRLKDSTKDNVGEKMILLLQLSLFLTIATLFVGVFRMSWVFLLISTFMSIPISYYLSGANNALKYASLSPIILLFLTIFMWFISKKIKKPIKG</sequence>
<evidence type="ECO:0000256" key="1">
    <source>
        <dbReference type="SAM" id="Phobius"/>
    </source>
</evidence>
<feature type="transmembrane region" description="Helical" evidence="1">
    <location>
        <begin position="40"/>
        <end position="57"/>
    </location>
</feature>
<proteinExistence type="predicted"/>
<accession>A0A544T656</accession>
<dbReference type="Proteomes" id="UP000318937">
    <property type="component" value="Unassembled WGS sequence"/>
</dbReference>
<protein>
    <submittedName>
        <fullName evidence="2">Uncharacterized protein</fullName>
    </submittedName>
</protein>
<dbReference type="AlphaFoldDB" id="A0A544T656"/>
<keyword evidence="1" id="KW-0472">Membrane</keyword>
<keyword evidence="1" id="KW-1133">Transmembrane helix</keyword>
<feature type="transmembrane region" description="Helical" evidence="1">
    <location>
        <begin position="16"/>
        <end position="33"/>
    </location>
</feature>
<organism evidence="2 3">
    <name type="scientific">Psychrobacillus soli</name>
    <dbReference type="NCBI Taxonomy" id="1543965"/>
    <lineage>
        <taxon>Bacteria</taxon>
        <taxon>Bacillati</taxon>
        <taxon>Bacillota</taxon>
        <taxon>Bacilli</taxon>
        <taxon>Bacillales</taxon>
        <taxon>Bacillaceae</taxon>
        <taxon>Psychrobacillus</taxon>
    </lineage>
</organism>
<name>A0A544T656_9BACI</name>
<comment type="caution">
    <text evidence="2">The sequence shown here is derived from an EMBL/GenBank/DDBJ whole genome shotgun (WGS) entry which is preliminary data.</text>
</comment>
<keyword evidence="1" id="KW-0812">Transmembrane</keyword>
<dbReference type="EMBL" id="VDGG01000025">
    <property type="protein sequence ID" value="TQR12943.1"/>
    <property type="molecule type" value="Genomic_DNA"/>
</dbReference>
<dbReference type="OrthoDB" id="2892502at2"/>
<gene>
    <name evidence="2" type="ORF">FG383_12840</name>
</gene>
<dbReference type="RefSeq" id="WP_142607790.1">
    <property type="nucleotide sequence ID" value="NZ_VDGG01000025.1"/>
</dbReference>